<reference evidence="3 4" key="1">
    <citation type="submission" date="2018-07" db="EMBL/GenBank/DDBJ databases">
        <title>Comparative genomes isolates from brazilian mangrove.</title>
        <authorList>
            <person name="De Araujo J.E."/>
            <person name="Taketani R.G."/>
            <person name="Silva M.C.P."/>
            <person name="Lourenco M.V."/>
            <person name="Oliveira V.M."/>
            <person name="Andreote F.D."/>
        </authorList>
    </citation>
    <scope>NUCLEOTIDE SEQUENCE [LARGE SCALE GENOMIC DNA]</scope>
    <source>
        <strain evidence="3 4">HEX PRIS-MGV</strain>
    </source>
</reference>
<dbReference type="RefSeq" id="WP_114367193.1">
    <property type="nucleotide sequence ID" value="NZ_QPEX01000010.1"/>
</dbReference>
<comment type="similarity">
    <text evidence="1">Belongs to the N-acylglucosamine 2-epimerase family.</text>
</comment>
<dbReference type="Gene3D" id="1.50.10.10">
    <property type="match status" value="1"/>
</dbReference>
<dbReference type="OrthoDB" id="5141876at2"/>
<accession>A0A368KWV4</accession>
<dbReference type="FunFam" id="1.50.10.10:FF:000021">
    <property type="entry name" value="N-acylglucosamine 2-epimerase"/>
    <property type="match status" value="1"/>
</dbReference>
<dbReference type="InterPro" id="IPR012341">
    <property type="entry name" value="6hp_glycosidase-like_sf"/>
</dbReference>
<evidence type="ECO:0000256" key="2">
    <source>
        <dbReference type="ARBA" id="ARBA00023235"/>
    </source>
</evidence>
<evidence type="ECO:0000313" key="3">
    <source>
        <dbReference type="EMBL" id="RCS54127.1"/>
    </source>
</evidence>
<keyword evidence="2" id="KW-0413">Isomerase</keyword>
<dbReference type="InterPro" id="IPR008928">
    <property type="entry name" value="6-hairpin_glycosidase_sf"/>
</dbReference>
<evidence type="ECO:0000256" key="1">
    <source>
        <dbReference type="ARBA" id="ARBA00008558"/>
    </source>
</evidence>
<name>A0A368KWV4_9BACT</name>
<dbReference type="AlphaFoldDB" id="A0A368KWV4"/>
<dbReference type="PANTHER" id="PTHR15108">
    <property type="entry name" value="N-ACYLGLUCOSAMINE-2-EPIMERASE"/>
    <property type="match status" value="1"/>
</dbReference>
<dbReference type="Proteomes" id="UP000253562">
    <property type="component" value="Unassembled WGS sequence"/>
</dbReference>
<organism evidence="3 4">
    <name type="scientific">Bremerella cremea</name>
    <dbReference type="NCBI Taxonomy" id="1031537"/>
    <lineage>
        <taxon>Bacteria</taxon>
        <taxon>Pseudomonadati</taxon>
        <taxon>Planctomycetota</taxon>
        <taxon>Planctomycetia</taxon>
        <taxon>Pirellulales</taxon>
        <taxon>Pirellulaceae</taxon>
        <taxon>Bremerella</taxon>
    </lineage>
</organism>
<gene>
    <name evidence="3" type="ORF">DTL42_02975</name>
</gene>
<proteinExistence type="inferred from homology"/>
<dbReference type="EMBL" id="QPEX01000010">
    <property type="protein sequence ID" value="RCS54127.1"/>
    <property type="molecule type" value="Genomic_DNA"/>
</dbReference>
<protein>
    <submittedName>
        <fullName evidence="3">N-acylglucosamine 2-epimerase</fullName>
    </submittedName>
</protein>
<sequence>MNEARRSELLATYRDGLLHDTLPFWLSHGVDHQHGGIITSLNRDGSIIDTDKGVWQQGRFAWLLGELYNQVEQRPEWLDMARHTIIFLNQHGFDPSDGRMWFHLTREGQPIRKRRYAFSEAFAAIAMGELAQATGSEQLAKQAQALFLRFVRHNPMPKFTDVRPTRGIGVPMITINAAQQLRDSIELPEANDFIDHSIDAIRRYHVHEDIACVMETVGPAGERLDHFDGRTLNPGHAIEGAWFIMWEGQYRQDAELIALGCRMLDWMWQRGWDQQYGGMLYFVDVAGLPVQEYWHDMKFWWPQNETIIATLLAHAVTGEAKYETWHQQAHEWAYQHFADSTHGEWFGYLHRDGSHSTSLKGNLWKGPFHLPRMQLTCWKILETLVPSS</sequence>
<dbReference type="SUPFAM" id="SSF48208">
    <property type="entry name" value="Six-hairpin glycosidases"/>
    <property type="match status" value="1"/>
</dbReference>
<dbReference type="Pfam" id="PF07221">
    <property type="entry name" value="GlcNAc_2-epim"/>
    <property type="match status" value="1"/>
</dbReference>
<dbReference type="GO" id="GO:0005975">
    <property type="term" value="P:carbohydrate metabolic process"/>
    <property type="evidence" value="ECO:0007669"/>
    <property type="project" value="InterPro"/>
</dbReference>
<comment type="caution">
    <text evidence="3">The sequence shown here is derived from an EMBL/GenBank/DDBJ whole genome shotgun (WGS) entry which is preliminary data.</text>
</comment>
<dbReference type="InterPro" id="IPR010819">
    <property type="entry name" value="AGE/CE"/>
</dbReference>
<dbReference type="GO" id="GO:0016853">
    <property type="term" value="F:isomerase activity"/>
    <property type="evidence" value="ECO:0007669"/>
    <property type="project" value="UniProtKB-KW"/>
</dbReference>
<evidence type="ECO:0000313" key="4">
    <source>
        <dbReference type="Proteomes" id="UP000253562"/>
    </source>
</evidence>